<dbReference type="Gene3D" id="3.90.10.10">
    <property type="entry name" value="Cytochrome C3"/>
    <property type="match status" value="7"/>
</dbReference>
<dbReference type="Pfam" id="PF23892">
    <property type="entry name" value="Ig_CycH"/>
    <property type="match status" value="2"/>
</dbReference>
<dbReference type="SUPFAM" id="SSF54862">
    <property type="entry name" value="4Fe-4S ferredoxins"/>
    <property type="match status" value="1"/>
</dbReference>
<dbReference type="Gene3D" id="3.30.70.20">
    <property type="match status" value="1"/>
</dbReference>
<dbReference type="SUPFAM" id="SSF81901">
    <property type="entry name" value="HCP-like"/>
    <property type="match status" value="1"/>
</dbReference>
<dbReference type="InterPro" id="IPR036188">
    <property type="entry name" value="FAD/NAD-bd_sf"/>
</dbReference>
<feature type="repeat" description="ANK" evidence="3">
    <location>
        <begin position="715"/>
        <end position="747"/>
    </location>
</feature>
<dbReference type="Gene3D" id="3.50.50.60">
    <property type="entry name" value="FAD/NAD(P)-binding domain"/>
    <property type="match status" value="2"/>
</dbReference>
<evidence type="ECO:0000313" key="6">
    <source>
        <dbReference type="EMBL" id="CAE7443894.1"/>
    </source>
</evidence>
<dbReference type="Pfam" id="PF13637">
    <property type="entry name" value="Ank_4"/>
    <property type="match status" value="1"/>
</dbReference>
<dbReference type="PROSITE" id="PS50088">
    <property type="entry name" value="ANK_REPEAT"/>
    <property type="match status" value="5"/>
</dbReference>
<feature type="domain" description="4Fe-4S ferredoxin-type" evidence="5">
    <location>
        <begin position="51"/>
        <end position="81"/>
    </location>
</feature>
<name>A0A812RLV3_SYMPI</name>
<feature type="repeat" description="ANK" evidence="3">
    <location>
        <begin position="899"/>
        <end position="931"/>
    </location>
</feature>
<dbReference type="Pfam" id="PF12796">
    <property type="entry name" value="Ank_2"/>
    <property type="match status" value="2"/>
</dbReference>
<dbReference type="InterPro" id="IPR017896">
    <property type="entry name" value="4Fe4S_Fe-S-bd"/>
</dbReference>
<dbReference type="InterPro" id="IPR036280">
    <property type="entry name" value="Multihaem_cyt_sf"/>
</dbReference>
<dbReference type="SUPFAM" id="SSF48403">
    <property type="entry name" value="Ankyrin repeat"/>
    <property type="match status" value="2"/>
</dbReference>
<dbReference type="SUPFAM" id="SSF48695">
    <property type="entry name" value="Multiheme cytochromes"/>
    <property type="match status" value="6"/>
</dbReference>
<keyword evidence="4" id="KW-0472">Membrane</keyword>
<dbReference type="InterPro" id="IPR017900">
    <property type="entry name" value="4Fe4S_Fe_S_CS"/>
</dbReference>
<dbReference type="PANTHER" id="PTHR24198">
    <property type="entry name" value="ANKYRIN REPEAT AND PROTEIN KINASE DOMAIN-CONTAINING PROTEIN"/>
    <property type="match status" value="1"/>
</dbReference>
<feature type="repeat" description="ANK" evidence="3">
    <location>
        <begin position="932"/>
        <end position="964"/>
    </location>
</feature>
<feature type="domain" description="4Fe-4S ferredoxin-type" evidence="5">
    <location>
        <begin position="85"/>
        <end position="114"/>
    </location>
</feature>
<dbReference type="Pfam" id="PF14522">
    <property type="entry name" value="Cytochrome_C7"/>
    <property type="match status" value="1"/>
</dbReference>
<keyword evidence="2 3" id="KW-0040">ANK repeat</keyword>
<accession>A0A812RLV3</accession>
<dbReference type="PANTHER" id="PTHR24198:SF165">
    <property type="entry name" value="ANKYRIN REPEAT-CONTAINING PROTEIN-RELATED"/>
    <property type="match status" value="1"/>
</dbReference>
<dbReference type="PRINTS" id="PR00469">
    <property type="entry name" value="PNDRDTASEII"/>
</dbReference>
<feature type="repeat" description="ANK" evidence="3">
    <location>
        <begin position="748"/>
        <end position="780"/>
    </location>
</feature>
<keyword evidence="7" id="KW-1185">Reference proteome</keyword>
<dbReference type="OrthoDB" id="341259at2759"/>
<organism evidence="6 7">
    <name type="scientific">Symbiodinium pilosum</name>
    <name type="common">Dinoflagellate</name>
    <dbReference type="NCBI Taxonomy" id="2952"/>
    <lineage>
        <taxon>Eukaryota</taxon>
        <taxon>Sar</taxon>
        <taxon>Alveolata</taxon>
        <taxon>Dinophyceae</taxon>
        <taxon>Suessiales</taxon>
        <taxon>Symbiodiniaceae</taxon>
        <taxon>Symbiodinium</taxon>
    </lineage>
</organism>
<feature type="repeat" description="ANK" evidence="3">
    <location>
        <begin position="965"/>
        <end position="997"/>
    </location>
</feature>
<dbReference type="SUPFAM" id="SSF51905">
    <property type="entry name" value="FAD/NAD(P)-binding domain"/>
    <property type="match status" value="1"/>
</dbReference>
<dbReference type="SMART" id="SM00248">
    <property type="entry name" value="ANK"/>
    <property type="match status" value="9"/>
</dbReference>
<dbReference type="Gene3D" id="1.25.40.20">
    <property type="entry name" value="Ankyrin repeat-containing domain"/>
    <property type="match status" value="4"/>
</dbReference>
<dbReference type="Gene3D" id="1.10.1130.10">
    <property type="entry name" value="Flavocytochrome C3, Chain A"/>
    <property type="match status" value="1"/>
</dbReference>
<gene>
    <name evidence="6" type="primary">Ank1</name>
    <name evidence="6" type="ORF">SPIL2461_LOCUS10799</name>
</gene>
<dbReference type="PRINTS" id="PR00368">
    <property type="entry name" value="FADPNR"/>
</dbReference>
<evidence type="ECO:0000256" key="4">
    <source>
        <dbReference type="SAM" id="Phobius"/>
    </source>
</evidence>
<dbReference type="Pfam" id="PF13237">
    <property type="entry name" value="Fer4_10"/>
    <property type="match status" value="1"/>
</dbReference>
<proteinExistence type="predicted"/>
<evidence type="ECO:0000256" key="3">
    <source>
        <dbReference type="PROSITE-ProRule" id="PRU00023"/>
    </source>
</evidence>
<protein>
    <submittedName>
        <fullName evidence="6">Ank1 protein</fullName>
    </submittedName>
</protein>
<feature type="transmembrane region" description="Helical" evidence="4">
    <location>
        <begin position="6"/>
        <end position="24"/>
    </location>
</feature>
<sequence length="2268" mass="240170">MSEQFITLSYYLAPALIVYALYLSKHKRKQQKNRAVFQEAVETGMTSPPSLHPVVDKALCIGCEACVHACPEFPAHDVLGVIKGKANLISPTDCIGHGACKTACPVGAISLVFGTSERGVDIPNISPEFETNIPGIYIAGELGGMGLIRNAVEQGRQALEYLTARKRKLEGGLDVAIIGAGPAGFAATLAAHEKGLKYVTLEQDALGGTVANFPRGKLVMTAPVELPLYGQMRFRETQKEDLINFWHKVEEQTGINIHYSEKLENIETLDNGFLVTTTKNSYRVASVLLALGRRGSPRKLDVPGEELPKVTYSMIDPAEYAGKRVCVVGGGDSALEAACAIAAEPGSQVLLSYRSGAFSRAKRKNREHVERLVNDNTIRVELNSQVTEIAQDNLTLSYEHDGKGVTESIGNDAVIICVGGILPTGFLKEVGITVETKFGSGSITRIVMALILTWASAGHADTSADVKQMLRLGDYERAAQILQNNSEDPQNVYQLAQIYQQELLRPPAKDSAFQLFKQASDADHVQATYQLAKHFERGDGVPQDLARARATYQKAMDLGHPKAHQAMSRIADSVAAPTLSVDDALSSCDETVITTALASSGSFEQNWLFRAIDCNGSTSLYTALIDAGANPNARDKHNNLVLHRAVAREAVAAAIVLKNAGADTKQKNDQGWSAAMLAERSDNPRLRKAFNNANKQPDTTISTDLSVASREARFKGWSSLHIVAWRGDIRLAEKLIADGADVKQVDTTGVTALTRALQNGHADMASLLLENGAVFSEADFEFISAIENPRLIRSMATAADATRAAFVCHSLNQGENQILALLPADTIASVNLCGDKPALVLAARNGDKQTVSHLLNNKPDVEATDPLGCTALCWAVKAEQDGVVPLLISHGASNTPDQHGVTPLMWAARTGNLQATQLLLSHDLDVNQQSSSGSHPLLLAATAGHTTIVECLLDRGADIDLKNSRGDTALIASVQADHYETAKLLIGKGASTRAKNAMFVSARELLATSFPAEAKVFVFIREKGKTMPLAVEQFAPQDLPVQVGFSKPEASITTIEAIARLSMTGAVMKHPNDPEVISEPLSTQNYARTIRLVIPQNALADAGPNDAAVRVAVTIPPQVQTSPTARLFVIAKMEDGLNPMPVAVKAYNIDDIPEEIVLTDRDSMMSVARLSRNKAVQVTVRLSQSGTTKQQAGDWESQPQLIATKDAGGGYSEICTDASATRGSSDSTPTRQLPANGTDAIADVVARTGPIVTVRTGEMVTFDGSKSYSSSSNPLSYQWTLLSQPAGSTAAFQDARVESPSFMADAQGTYVAGLVVSAEGINSSRAISLATASTPPEQPGFHDGLSADCANCHEGNEQGIPVKPANHIATTQVCATCHAATSTGFSTLHKVDHSEVFGACSECHNGTLAIGKSDTHIPTNGECDDCHTTSSFLDIGANGGFDHTGITSGCTDCHNGSISTGKTPTPPHPDTGAECISCHTTDSFLNAYPDHTSAAVLDERCDSCHGISATGPTIGHPDTSVDCGSCHGVATFSLNGVFNHRIDPALQSCDSCHTDTNSINAPGKGAAIPSHIATSEDCGSCHNTTDFADAFVDHTGIVDNCASCHGVTASGKPANHMPTLEDCSACHTPGTFATGVFDHLNVVDTCETCHNNTITLGKLADHLPTSEDCSACHTTATFTGATFDHAGIDTSNCSACHDGNISLGKHTDHIPTSLDCSACHSTNNFTTFAGITFGHEGIDPNNCASCHSNGLATPKIDNHIPTQQDCSSCHDSTSMFVSNTFLVTQHQDITRGCEGCHTGQFFPDDAGLFKAADHLPTSQDCALCHTNTTFTNSIFSHEDISGNCASCHNGTSNFVALGALGKTSTPVHNTTTLDCSACHNTTNFADAFVDHTSPAVLSATCESCHNGIDATGKDAKVNPAHVITDQDCNVCHTAGGAFAPAIFDHTGINNNCASCHNNVDAIGKAAKTNPEHIPTNDDCSVCHVTTSFAQANFDHQGIVGDCVSCHNGTTAIGKMSNHVPTNADCVECHQTTGFVPATFDHIGIVDNCSSCHDAGYATAKSSTHLATTQDCSVCHTTRAFTPANFDHTGIVDNCVSCHNGTTAIGTEAKTNPDHIATSLDCYACHTTATFAGGSWTHDATSDGRCSDCHSDGGGATFKPVDHLQTDVQCDTCHVTTGWAPTNFSHDPQGNYPGDHRRDPGCTGCHGPSVNAVFTYPSERYAPFCAGCHERDFERKGDHIGGENGTVEQNKDCSNGGRGCHRVSDRNFD</sequence>
<evidence type="ECO:0000256" key="2">
    <source>
        <dbReference type="ARBA" id="ARBA00023043"/>
    </source>
</evidence>
<evidence type="ECO:0000313" key="7">
    <source>
        <dbReference type="Proteomes" id="UP000649617"/>
    </source>
</evidence>
<dbReference type="Pfam" id="PF13738">
    <property type="entry name" value="Pyr_redox_3"/>
    <property type="match status" value="1"/>
</dbReference>
<dbReference type="EMBL" id="CAJNIZ010020668">
    <property type="protein sequence ID" value="CAE7443894.1"/>
    <property type="molecule type" value="Genomic_DNA"/>
</dbReference>
<dbReference type="InterPro" id="IPR011990">
    <property type="entry name" value="TPR-like_helical_dom_sf"/>
</dbReference>
<dbReference type="PROSITE" id="PS51379">
    <property type="entry name" value="4FE4S_FER_2"/>
    <property type="match status" value="2"/>
</dbReference>
<reference evidence="6" key="1">
    <citation type="submission" date="2021-02" db="EMBL/GenBank/DDBJ databases">
        <authorList>
            <person name="Dougan E. K."/>
            <person name="Rhodes N."/>
            <person name="Thang M."/>
            <person name="Chan C."/>
        </authorList>
    </citation>
    <scope>NUCLEOTIDE SEQUENCE</scope>
</reference>
<keyword evidence="4" id="KW-1133">Transmembrane helix</keyword>
<dbReference type="Gene3D" id="2.60.40.10">
    <property type="entry name" value="Immunoglobulins"/>
    <property type="match status" value="1"/>
</dbReference>
<dbReference type="PROSITE" id="PS00198">
    <property type="entry name" value="4FE4S_FER_1"/>
    <property type="match status" value="1"/>
</dbReference>
<keyword evidence="1" id="KW-0677">Repeat</keyword>
<dbReference type="InterPro" id="IPR002110">
    <property type="entry name" value="Ankyrin_rpt"/>
</dbReference>
<dbReference type="SMART" id="SM00671">
    <property type="entry name" value="SEL1"/>
    <property type="match status" value="2"/>
</dbReference>
<comment type="caution">
    <text evidence="6">The sequence shown here is derived from an EMBL/GenBank/DDBJ whole genome shotgun (WGS) entry which is preliminary data.</text>
</comment>
<dbReference type="InterPro" id="IPR036770">
    <property type="entry name" value="Ankyrin_rpt-contain_sf"/>
</dbReference>
<keyword evidence="4" id="KW-0812">Transmembrane</keyword>
<dbReference type="InterPro" id="IPR056412">
    <property type="entry name" value="Ig_CycH"/>
</dbReference>
<dbReference type="Gene3D" id="1.25.40.10">
    <property type="entry name" value="Tetratricopeptide repeat domain"/>
    <property type="match status" value="1"/>
</dbReference>
<dbReference type="InterPro" id="IPR029467">
    <property type="entry name" value="Cyt_c7-like"/>
</dbReference>
<dbReference type="InterPro" id="IPR006597">
    <property type="entry name" value="Sel1-like"/>
</dbReference>
<dbReference type="InterPro" id="IPR013783">
    <property type="entry name" value="Ig-like_fold"/>
</dbReference>
<dbReference type="Proteomes" id="UP000649617">
    <property type="component" value="Unassembled WGS sequence"/>
</dbReference>
<evidence type="ECO:0000256" key="1">
    <source>
        <dbReference type="ARBA" id="ARBA00022737"/>
    </source>
</evidence>
<feature type="transmembrane region" description="Helical" evidence="4">
    <location>
        <begin position="171"/>
        <end position="191"/>
    </location>
</feature>
<dbReference type="PROSITE" id="PS50297">
    <property type="entry name" value="ANK_REP_REGION"/>
    <property type="match status" value="4"/>
</dbReference>
<evidence type="ECO:0000259" key="5">
    <source>
        <dbReference type="PROSITE" id="PS51379"/>
    </source>
</evidence>